<evidence type="ECO:0000259" key="4">
    <source>
        <dbReference type="SMART" id="SM00822"/>
    </source>
</evidence>
<comment type="similarity">
    <text evidence="1 3">Belongs to the short-chain dehydrogenases/reductases (SDR) family.</text>
</comment>
<dbReference type="GO" id="GO:0016491">
    <property type="term" value="F:oxidoreductase activity"/>
    <property type="evidence" value="ECO:0007669"/>
    <property type="project" value="UniProtKB-KW"/>
</dbReference>
<gene>
    <name evidence="5" type="ORF">DCF25_07305</name>
</gene>
<dbReference type="PRINTS" id="PR00081">
    <property type="entry name" value="GDHRDH"/>
</dbReference>
<comment type="caution">
    <text evidence="5">The sequence shown here is derived from an EMBL/GenBank/DDBJ whole genome shotgun (WGS) entry which is preliminary data.</text>
</comment>
<dbReference type="GO" id="GO:0016020">
    <property type="term" value="C:membrane"/>
    <property type="evidence" value="ECO:0007669"/>
    <property type="project" value="TreeGrafter"/>
</dbReference>
<dbReference type="PIRSF" id="PIRSF000126">
    <property type="entry name" value="11-beta-HSD1"/>
    <property type="match status" value="1"/>
</dbReference>
<dbReference type="SMART" id="SM00822">
    <property type="entry name" value="PKS_KR"/>
    <property type="match status" value="1"/>
</dbReference>
<dbReference type="InterPro" id="IPR057326">
    <property type="entry name" value="KR_dom"/>
</dbReference>
<dbReference type="PRINTS" id="PR00080">
    <property type="entry name" value="SDRFAMILY"/>
</dbReference>
<evidence type="ECO:0000256" key="2">
    <source>
        <dbReference type="ARBA" id="ARBA00023002"/>
    </source>
</evidence>
<dbReference type="InterPro" id="IPR036291">
    <property type="entry name" value="NAD(P)-bd_dom_sf"/>
</dbReference>
<dbReference type="Proteomes" id="UP000249354">
    <property type="component" value="Unassembled WGS sequence"/>
</dbReference>
<dbReference type="PANTHER" id="PTHR44196">
    <property type="entry name" value="DEHYDROGENASE/REDUCTASE SDR FAMILY MEMBER 7B"/>
    <property type="match status" value="1"/>
</dbReference>
<dbReference type="Gene3D" id="3.40.50.720">
    <property type="entry name" value="NAD(P)-binding Rossmann-like Domain"/>
    <property type="match status" value="1"/>
</dbReference>
<dbReference type="Pfam" id="PF00106">
    <property type="entry name" value="adh_short"/>
    <property type="match status" value="1"/>
</dbReference>
<dbReference type="PANTHER" id="PTHR44196:SF2">
    <property type="entry name" value="SHORT-CHAIN DEHYDROGENASE-RELATED"/>
    <property type="match status" value="1"/>
</dbReference>
<evidence type="ECO:0000313" key="6">
    <source>
        <dbReference type="Proteomes" id="UP000249354"/>
    </source>
</evidence>
<evidence type="ECO:0000313" key="5">
    <source>
        <dbReference type="EMBL" id="PZO20069.1"/>
    </source>
</evidence>
<dbReference type="EMBL" id="QBMC01000034">
    <property type="protein sequence ID" value="PZO20069.1"/>
    <property type="molecule type" value="Genomic_DNA"/>
</dbReference>
<sequence length="261" mass="27770">MATALITGASSGIGLALAKVFAKNGHDVILVARSEDKLQALKAELSKAHGIQATVFSHDLTERSAPQALFDQVQQNGLTVDVLVNNAGYGDYGEFAEGDWSKLEGMILLNMLATTHLSRLFLPAMIQRGSGQVLNVSSTAAFQPGPMMAVYFATKAYVLSFSEAIAAETSDQGINVTVLCPGPTQSDFIDTANMRQAALLNKSAEDKLPTADDVAQFGYDALQSGQVVAVHGLANKLMTFSTRLAPRSLIRKGVKQFMASE</sequence>
<name>A0A2W4USX9_9CYAN</name>
<organism evidence="5 6">
    <name type="scientific">Leptolyngbya foveolarum</name>
    <dbReference type="NCBI Taxonomy" id="47253"/>
    <lineage>
        <taxon>Bacteria</taxon>
        <taxon>Bacillati</taxon>
        <taxon>Cyanobacteriota</taxon>
        <taxon>Cyanophyceae</taxon>
        <taxon>Leptolyngbyales</taxon>
        <taxon>Leptolyngbyaceae</taxon>
        <taxon>Leptolyngbya group</taxon>
        <taxon>Leptolyngbya</taxon>
    </lineage>
</organism>
<evidence type="ECO:0000256" key="1">
    <source>
        <dbReference type="ARBA" id="ARBA00006484"/>
    </source>
</evidence>
<dbReference type="CDD" id="cd05233">
    <property type="entry name" value="SDR_c"/>
    <property type="match status" value="1"/>
</dbReference>
<dbReference type="InterPro" id="IPR002347">
    <property type="entry name" value="SDR_fam"/>
</dbReference>
<keyword evidence="2" id="KW-0560">Oxidoreductase</keyword>
<evidence type="ECO:0000256" key="3">
    <source>
        <dbReference type="RuleBase" id="RU000363"/>
    </source>
</evidence>
<reference evidence="6" key="1">
    <citation type="submission" date="2018-04" db="EMBL/GenBank/DDBJ databases">
        <authorList>
            <person name="Cornet L."/>
        </authorList>
    </citation>
    <scope>NUCLEOTIDE SEQUENCE [LARGE SCALE GENOMIC DNA]</scope>
</reference>
<proteinExistence type="inferred from homology"/>
<reference evidence="5 6" key="2">
    <citation type="submission" date="2018-06" db="EMBL/GenBank/DDBJ databases">
        <title>Metagenomic assembly of (sub)arctic Cyanobacteria and their associated microbiome from non-axenic cultures.</title>
        <authorList>
            <person name="Baurain D."/>
        </authorList>
    </citation>
    <scope>NUCLEOTIDE SEQUENCE [LARGE SCALE GENOMIC DNA]</scope>
    <source>
        <strain evidence="5">ULC129bin1</strain>
    </source>
</reference>
<dbReference type="SUPFAM" id="SSF51735">
    <property type="entry name" value="NAD(P)-binding Rossmann-fold domains"/>
    <property type="match status" value="1"/>
</dbReference>
<dbReference type="AlphaFoldDB" id="A0A2W4USX9"/>
<protein>
    <submittedName>
        <fullName evidence="5">Short-chain dehydrogenase</fullName>
    </submittedName>
</protein>
<feature type="domain" description="Ketoreductase" evidence="4">
    <location>
        <begin position="2"/>
        <end position="186"/>
    </location>
</feature>
<accession>A0A2W4USX9</accession>